<organism evidence="1 2">
    <name type="scientific">Apibacter muscae</name>
    <dbReference type="NCBI Taxonomy" id="2509004"/>
    <lineage>
        <taxon>Bacteria</taxon>
        <taxon>Pseudomonadati</taxon>
        <taxon>Bacteroidota</taxon>
        <taxon>Flavobacteriia</taxon>
        <taxon>Flavobacteriales</taxon>
        <taxon>Weeksellaceae</taxon>
        <taxon>Apibacter</taxon>
    </lineage>
</organism>
<dbReference type="EMBL" id="SELH01000022">
    <property type="protein sequence ID" value="TWP27478.1"/>
    <property type="molecule type" value="Genomic_DNA"/>
</dbReference>
<dbReference type="AlphaFoldDB" id="A0A563DAY6"/>
<gene>
    <name evidence="1" type="ORF">ETU09_07460</name>
</gene>
<proteinExistence type="predicted"/>
<comment type="caution">
    <text evidence="1">The sequence shown here is derived from an EMBL/GenBank/DDBJ whole genome shotgun (WGS) entry which is preliminary data.</text>
</comment>
<accession>A0A563DAY6</accession>
<reference evidence="1 2" key="1">
    <citation type="submission" date="2019-02" db="EMBL/GenBank/DDBJ databases">
        <title>Apibacter muscae sp. nov.: a novel member of the house fly microbiota.</title>
        <authorList>
            <person name="Park R."/>
        </authorList>
    </citation>
    <scope>NUCLEOTIDE SEQUENCE [LARGE SCALE GENOMIC DNA]</scope>
    <source>
        <strain evidence="1 2">AL1</strain>
    </source>
</reference>
<dbReference type="RefSeq" id="WP_146292869.1">
    <property type="nucleotide sequence ID" value="NZ_SELH01000022.1"/>
</dbReference>
<name>A0A563DAY6_9FLAO</name>
<dbReference type="OrthoDB" id="9869853at2"/>
<evidence type="ECO:0000313" key="2">
    <source>
        <dbReference type="Proteomes" id="UP000319499"/>
    </source>
</evidence>
<dbReference type="Proteomes" id="UP000319499">
    <property type="component" value="Unassembled WGS sequence"/>
</dbReference>
<protein>
    <submittedName>
        <fullName evidence="1">Uncharacterized protein</fullName>
    </submittedName>
</protein>
<sequence length="129" mass="15206">MEENKNIFNQIRFFKDGIPEYRNYSIEQLEQLSTDNSSGYIKARCLVELAYRKKLDYLYNELPKIENQKLNALFNLSVAQIAALAILDSGSKQDIIKLKNSIKNWTVKYQEEDFVDYLKRHNISLESVY</sequence>
<keyword evidence="2" id="KW-1185">Reference proteome</keyword>
<evidence type="ECO:0000313" key="1">
    <source>
        <dbReference type="EMBL" id="TWP27478.1"/>
    </source>
</evidence>